<name>A0A1I8P0Z2_STOCA</name>
<keyword evidence="3" id="KW-1185">Reference proteome</keyword>
<feature type="region of interest" description="Disordered" evidence="1">
    <location>
        <begin position="62"/>
        <end position="82"/>
    </location>
</feature>
<organism evidence="2 3">
    <name type="scientific">Stomoxys calcitrans</name>
    <name type="common">Stable fly</name>
    <name type="synonym">Conops calcitrans</name>
    <dbReference type="NCBI Taxonomy" id="35570"/>
    <lineage>
        <taxon>Eukaryota</taxon>
        <taxon>Metazoa</taxon>
        <taxon>Ecdysozoa</taxon>
        <taxon>Arthropoda</taxon>
        <taxon>Hexapoda</taxon>
        <taxon>Insecta</taxon>
        <taxon>Pterygota</taxon>
        <taxon>Neoptera</taxon>
        <taxon>Endopterygota</taxon>
        <taxon>Diptera</taxon>
        <taxon>Brachycera</taxon>
        <taxon>Muscomorpha</taxon>
        <taxon>Muscoidea</taxon>
        <taxon>Muscidae</taxon>
        <taxon>Stomoxys</taxon>
    </lineage>
</organism>
<evidence type="ECO:0000256" key="1">
    <source>
        <dbReference type="SAM" id="MobiDB-lite"/>
    </source>
</evidence>
<feature type="compositionally biased region" description="Basic and acidic residues" evidence="1">
    <location>
        <begin position="62"/>
        <end position="72"/>
    </location>
</feature>
<dbReference type="VEuPathDB" id="VectorBase:SCAU003831"/>
<gene>
    <name evidence="2" type="primary">106090111</name>
</gene>
<feature type="compositionally biased region" description="Low complexity" evidence="1">
    <location>
        <begin position="73"/>
        <end position="82"/>
    </location>
</feature>
<sequence length="279" mass="31937">MYRHIKFLWNLDELAAMNFIESKESLDFNPSSDELMLKELERRDGIYSFIFHELEATTEKKNERRFNEKRPESGCNGVNSNSNVTIESKAKLEHIQVNGSHHKQIISYESTRSQEQTKLTLGNIKLEGIPTSNPSTIPKSLDSSNTMSSWNPLYTSNCYENGMITQSSEFWRAWHSSNLNSSSCRFPEQLNLLNVCPKQTFGIRNATPGFSHIAVKLERHRKHPLKETPEYKKWFDSPTNGKIPDLRSLFPYDPDVHAPFKPLLDDGIVAQSTRDAGGQ</sequence>
<dbReference type="EnsemblMetazoa" id="SCAU003831-RA">
    <property type="protein sequence ID" value="SCAU003831-PA"/>
    <property type="gene ID" value="SCAU003831"/>
</dbReference>
<dbReference type="AlphaFoldDB" id="A0A1I8P0Z2"/>
<accession>A0A1I8P0Z2</accession>
<protein>
    <submittedName>
        <fullName evidence="2">Uncharacterized protein</fullName>
    </submittedName>
</protein>
<evidence type="ECO:0000313" key="3">
    <source>
        <dbReference type="Proteomes" id="UP000095300"/>
    </source>
</evidence>
<proteinExistence type="predicted"/>
<dbReference type="Proteomes" id="UP000095300">
    <property type="component" value="Unassembled WGS sequence"/>
</dbReference>
<evidence type="ECO:0000313" key="2">
    <source>
        <dbReference type="EnsemblMetazoa" id="SCAU003831-PA"/>
    </source>
</evidence>
<reference evidence="2" key="1">
    <citation type="submission" date="2020-05" db="UniProtKB">
        <authorList>
            <consortium name="EnsemblMetazoa"/>
        </authorList>
    </citation>
    <scope>IDENTIFICATION</scope>
    <source>
        <strain evidence="2">USDA</strain>
    </source>
</reference>